<organism evidence="1 2">
    <name type="scientific">Methylocella tundrae</name>
    <dbReference type="NCBI Taxonomy" id="227605"/>
    <lineage>
        <taxon>Bacteria</taxon>
        <taxon>Pseudomonadati</taxon>
        <taxon>Pseudomonadota</taxon>
        <taxon>Alphaproteobacteria</taxon>
        <taxon>Hyphomicrobiales</taxon>
        <taxon>Beijerinckiaceae</taxon>
        <taxon>Methylocella</taxon>
    </lineage>
</organism>
<evidence type="ECO:0000313" key="2">
    <source>
        <dbReference type="Proteomes" id="UP000294360"/>
    </source>
</evidence>
<reference evidence="1 2" key="1">
    <citation type="submission" date="2019-03" db="EMBL/GenBank/DDBJ databases">
        <authorList>
            <person name="Kox A.R. M."/>
        </authorList>
    </citation>
    <scope>NUCLEOTIDE SEQUENCE [LARGE SCALE GENOMIC DNA]</scope>
    <source>
        <strain evidence="1">MTUNDRAET4 annotated genome</strain>
    </source>
</reference>
<name>A0A4V6IMB5_METTU</name>
<dbReference type="AlphaFoldDB" id="A0A4V6IMB5"/>
<dbReference type="KEGG" id="mtun:MTUNDRAET4_0910"/>
<gene>
    <name evidence="1" type="ORF">MTUNDRAET4_0910</name>
</gene>
<accession>A0A4V6IMB5</accession>
<protein>
    <submittedName>
        <fullName evidence="1">Uncharacterized protein</fullName>
    </submittedName>
</protein>
<sequence>MPSKRSNPAMHGASAGFWNIDCLPALDTNFPSENRAELQACFLIRRLGIKRDRAGLVAAFVFGEASR</sequence>
<dbReference type="EMBL" id="LR536450">
    <property type="protein sequence ID" value="VFU07803.1"/>
    <property type="molecule type" value="Genomic_DNA"/>
</dbReference>
<evidence type="ECO:0000313" key="1">
    <source>
        <dbReference type="EMBL" id="VFU07803.1"/>
    </source>
</evidence>
<proteinExistence type="predicted"/>
<dbReference type="Proteomes" id="UP000294360">
    <property type="component" value="Chromosome"/>
</dbReference>